<feature type="transmembrane region" description="Helical" evidence="12">
    <location>
        <begin position="300"/>
        <end position="320"/>
    </location>
</feature>
<name>A0A7Y9RV02_9ACTN</name>
<evidence type="ECO:0000256" key="8">
    <source>
        <dbReference type="ARBA" id="ARBA00023065"/>
    </source>
</evidence>
<dbReference type="PANTHER" id="PTHR46494:SF1">
    <property type="entry name" value="CORA FAMILY METAL ION TRANSPORTER (EUROFUNG)"/>
    <property type="match status" value="1"/>
</dbReference>
<keyword evidence="7 12" id="KW-1133">Transmembrane helix</keyword>
<dbReference type="SUPFAM" id="SSF143865">
    <property type="entry name" value="CorA soluble domain-like"/>
    <property type="match status" value="1"/>
</dbReference>
<protein>
    <recommendedName>
        <fullName evidence="12">Magnesium transport protein CorA</fullName>
    </recommendedName>
</protein>
<dbReference type="InterPro" id="IPR004488">
    <property type="entry name" value="Mg/Co-transport_prot_CorA"/>
</dbReference>
<evidence type="ECO:0000313" key="14">
    <source>
        <dbReference type="Proteomes" id="UP000544110"/>
    </source>
</evidence>
<keyword evidence="3 12" id="KW-0813">Transport</keyword>
<dbReference type="GO" id="GO:0015095">
    <property type="term" value="F:magnesium ion transmembrane transporter activity"/>
    <property type="evidence" value="ECO:0007669"/>
    <property type="project" value="UniProtKB-UniRule"/>
</dbReference>
<evidence type="ECO:0000256" key="5">
    <source>
        <dbReference type="ARBA" id="ARBA00022692"/>
    </source>
</evidence>
<dbReference type="AlphaFoldDB" id="A0A7Y9RV02"/>
<dbReference type="SUPFAM" id="SSF144083">
    <property type="entry name" value="Magnesium transport protein CorA, transmembrane region"/>
    <property type="match status" value="1"/>
</dbReference>
<evidence type="ECO:0000256" key="3">
    <source>
        <dbReference type="ARBA" id="ARBA00022448"/>
    </source>
</evidence>
<keyword evidence="4 12" id="KW-1003">Cell membrane</keyword>
<comment type="subcellular location">
    <subcellularLocation>
        <location evidence="1">Cell membrane</location>
        <topology evidence="1">Multi-pass membrane protein</topology>
    </subcellularLocation>
    <subcellularLocation>
        <location evidence="12">Membrane</location>
        <topology evidence="12">Multi-pass membrane protein</topology>
    </subcellularLocation>
</comment>
<evidence type="ECO:0000256" key="1">
    <source>
        <dbReference type="ARBA" id="ARBA00004651"/>
    </source>
</evidence>
<dbReference type="GO" id="GO:0005886">
    <property type="term" value="C:plasma membrane"/>
    <property type="evidence" value="ECO:0007669"/>
    <property type="project" value="UniProtKB-SubCell"/>
</dbReference>
<keyword evidence="14" id="KW-1185">Reference proteome</keyword>
<dbReference type="GO" id="GO:0050897">
    <property type="term" value="F:cobalt ion binding"/>
    <property type="evidence" value="ECO:0007669"/>
    <property type="project" value="TreeGrafter"/>
</dbReference>
<evidence type="ECO:0000256" key="11">
    <source>
        <dbReference type="ARBA" id="ARBA00045497"/>
    </source>
</evidence>
<dbReference type="FunFam" id="1.20.58.340:FF:000004">
    <property type="entry name" value="Magnesium transport protein CorA"/>
    <property type="match status" value="1"/>
</dbReference>
<dbReference type="Gene3D" id="1.20.58.340">
    <property type="entry name" value="Magnesium transport protein CorA, transmembrane region"/>
    <property type="match status" value="2"/>
</dbReference>
<comment type="similarity">
    <text evidence="2 12">Belongs to the CorA metal ion transporter (MIT) (TC 1.A.35) family.</text>
</comment>
<dbReference type="Gene3D" id="3.30.460.20">
    <property type="entry name" value="CorA soluble domain-like"/>
    <property type="match status" value="1"/>
</dbReference>
<dbReference type="NCBIfam" id="TIGR00383">
    <property type="entry name" value="corA"/>
    <property type="match status" value="1"/>
</dbReference>
<reference evidence="13 14" key="1">
    <citation type="submission" date="2020-07" db="EMBL/GenBank/DDBJ databases">
        <title>Sequencing the genomes of 1000 actinobacteria strains.</title>
        <authorList>
            <person name="Klenk H.-P."/>
        </authorList>
    </citation>
    <scope>NUCLEOTIDE SEQUENCE [LARGE SCALE GENOMIC DNA]</scope>
    <source>
        <strain evidence="13 14">DSM 24552</strain>
    </source>
</reference>
<evidence type="ECO:0000256" key="10">
    <source>
        <dbReference type="ARBA" id="ARBA00034269"/>
    </source>
</evidence>
<keyword evidence="6 12" id="KW-0460">Magnesium</keyword>
<comment type="catalytic activity">
    <reaction evidence="10">
        <text>Mg(2+)(in) = Mg(2+)(out)</text>
        <dbReference type="Rhea" id="RHEA:29827"/>
        <dbReference type="ChEBI" id="CHEBI:18420"/>
    </reaction>
</comment>
<evidence type="ECO:0000256" key="12">
    <source>
        <dbReference type="RuleBase" id="RU362010"/>
    </source>
</evidence>
<keyword evidence="9 12" id="KW-0472">Membrane</keyword>
<gene>
    <name evidence="12" type="primary">corA</name>
    <name evidence="13" type="ORF">BJ989_002150</name>
</gene>
<evidence type="ECO:0000256" key="6">
    <source>
        <dbReference type="ARBA" id="ARBA00022842"/>
    </source>
</evidence>
<keyword evidence="8 12" id="KW-0406">Ion transport</keyword>
<dbReference type="GO" id="GO:0000287">
    <property type="term" value="F:magnesium ion binding"/>
    <property type="evidence" value="ECO:0007669"/>
    <property type="project" value="TreeGrafter"/>
</dbReference>
<evidence type="ECO:0000313" key="13">
    <source>
        <dbReference type="EMBL" id="NYG55846.1"/>
    </source>
</evidence>
<evidence type="ECO:0000256" key="2">
    <source>
        <dbReference type="ARBA" id="ARBA00009765"/>
    </source>
</evidence>
<dbReference type="RefSeq" id="WP_179518223.1">
    <property type="nucleotide sequence ID" value="NZ_JACCAC010000001.1"/>
</dbReference>
<evidence type="ECO:0000256" key="9">
    <source>
        <dbReference type="ARBA" id="ARBA00023136"/>
    </source>
</evidence>
<accession>A0A7Y9RV02</accession>
<dbReference type="Pfam" id="PF01544">
    <property type="entry name" value="CorA"/>
    <property type="match status" value="1"/>
</dbReference>
<feature type="transmembrane region" description="Helical" evidence="12">
    <location>
        <begin position="269"/>
        <end position="288"/>
    </location>
</feature>
<dbReference type="CDD" id="cd12830">
    <property type="entry name" value="MtCorA-like"/>
    <property type="match status" value="1"/>
</dbReference>
<evidence type="ECO:0000256" key="4">
    <source>
        <dbReference type="ARBA" id="ARBA00022475"/>
    </source>
</evidence>
<proteinExistence type="inferred from homology"/>
<evidence type="ECO:0000256" key="7">
    <source>
        <dbReference type="ARBA" id="ARBA00022989"/>
    </source>
</evidence>
<dbReference type="GO" id="GO:0015087">
    <property type="term" value="F:cobalt ion transmembrane transporter activity"/>
    <property type="evidence" value="ECO:0007669"/>
    <property type="project" value="UniProtKB-UniRule"/>
</dbReference>
<dbReference type="EMBL" id="JACCAC010000001">
    <property type="protein sequence ID" value="NYG55846.1"/>
    <property type="molecule type" value="Genomic_DNA"/>
</dbReference>
<comment type="caution">
    <text evidence="13">The sequence shown here is derived from an EMBL/GenBank/DDBJ whole genome shotgun (WGS) entry which is preliminary data.</text>
</comment>
<comment type="function">
    <text evidence="11">Mediates influx of magnesium ions. Alternates between open and closed states. Activated by low cytoplasmic Mg(2+) levels. Inactive when cytoplasmic Mg(2+) levels are high.</text>
</comment>
<sequence>MIVDSALYRAGQRVDVADHSPGDLRALRACAGEGDFVWVGLHEPTGPELEEVRAVFGLHELAVEDALHAHQRPKLERYDDSLFLVLKTLWYVDEDDAVETGEVNLFLGADFVVTVRHGHGGSLSRSRRDLERHQQVLAHGPAAVFYAVCDQVVDEYEAVGAALEEDVDEVEASVFSPERTDDAARIYTLKRELAEVRRAVLPLREPMRRLAGGEVSGVAGETAPYFRDVADHLQRVAEVVDSLDALLSTAFDAYVARVQVQQNDDMRRISASVGLIAAPTLVGSVYGMNFEQMPELGWRFGYPFALAVMALSSLVVWLVARRAGWL</sequence>
<keyword evidence="5 12" id="KW-0812">Transmembrane</keyword>
<dbReference type="InterPro" id="IPR045861">
    <property type="entry name" value="CorA_cytoplasmic_dom"/>
</dbReference>
<dbReference type="InterPro" id="IPR045863">
    <property type="entry name" value="CorA_TM1_TM2"/>
</dbReference>
<organism evidence="13 14">
    <name type="scientific">Nocardioides perillae</name>
    <dbReference type="NCBI Taxonomy" id="1119534"/>
    <lineage>
        <taxon>Bacteria</taxon>
        <taxon>Bacillati</taxon>
        <taxon>Actinomycetota</taxon>
        <taxon>Actinomycetes</taxon>
        <taxon>Propionibacteriales</taxon>
        <taxon>Nocardioidaceae</taxon>
        <taxon>Nocardioides</taxon>
    </lineage>
</organism>
<dbReference type="InterPro" id="IPR002523">
    <property type="entry name" value="MgTranspt_CorA/ZnTranspt_ZntB"/>
</dbReference>
<dbReference type="Proteomes" id="UP000544110">
    <property type="component" value="Unassembled WGS sequence"/>
</dbReference>
<dbReference type="PANTHER" id="PTHR46494">
    <property type="entry name" value="CORA FAMILY METAL ION TRANSPORTER (EUROFUNG)"/>
    <property type="match status" value="1"/>
</dbReference>